<feature type="region of interest" description="Disordered" evidence="1">
    <location>
        <begin position="883"/>
        <end position="929"/>
    </location>
</feature>
<proteinExistence type="predicted"/>
<feature type="compositionally biased region" description="Basic and acidic residues" evidence="1">
    <location>
        <begin position="957"/>
        <end position="967"/>
    </location>
</feature>
<organism evidence="3 4">
    <name type="scientific">Sporothrix eucalyptigena</name>
    <dbReference type="NCBI Taxonomy" id="1812306"/>
    <lineage>
        <taxon>Eukaryota</taxon>
        <taxon>Fungi</taxon>
        <taxon>Dikarya</taxon>
        <taxon>Ascomycota</taxon>
        <taxon>Pezizomycotina</taxon>
        <taxon>Sordariomycetes</taxon>
        <taxon>Sordariomycetidae</taxon>
        <taxon>Ophiostomatales</taxon>
        <taxon>Ophiostomataceae</taxon>
        <taxon>Sporothrix</taxon>
    </lineage>
</organism>
<dbReference type="EMBL" id="CAWUHD010000021">
    <property type="protein sequence ID" value="CAK7216702.1"/>
    <property type="molecule type" value="Genomic_DNA"/>
</dbReference>
<feature type="region of interest" description="Disordered" evidence="1">
    <location>
        <begin position="1000"/>
        <end position="1064"/>
    </location>
</feature>
<feature type="region of interest" description="Disordered" evidence="1">
    <location>
        <begin position="1630"/>
        <end position="1663"/>
    </location>
</feature>
<feature type="region of interest" description="Disordered" evidence="1">
    <location>
        <begin position="1413"/>
        <end position="1463"/>
    </location>
</feature>
<feature type="compositionally biased region" description="Basic and acidic residues" evidence="1">
    <location>
        <begin position="1630"/>
        <end position="1653"/>
    </location>
</feature>
<dbReference type="Proteomes" id="UP001642482">
    <property type="component" value="Unassembled WGS sequence"/>
</dbReference>
<feature type="transmembrane region" description="Helical" evidence="2">
    <location>
        <begin position="46"/>
        <end position="68"/>
    </location>
</feature>
<keyword evidence="2" id="KW-0472">Membrane</keyword>
<feature type="region of interest" description="Disordered" evidence="1">
    <location>
        <begin position="402"/>
        <end position="528"/>
    </location>
</feature>
<feature type="compositionally biased region" description="Polar residues" evidence="1">
    <location>
        <begin position="910"/>
        <end position="919"/>
    </location>
</feature>
<sequence length="2276" mass="248720">MSTSGTAVPTLVAAFVFGIVVNAASAALFLHVNGHGSSAFRDGQRLVLTTFLLSAALWAQSDFISIAIDPTATSSCQIGIIFSTLFDQLSRFSVEQYLLWAINKGARSGVQQMALQALVVTRFVVGCVFVGFSRPQFNPVCVPMSSMMPVAIVVIVLDVVLILALAVMAAMSGLISAARDGGSDAGRSKSILLVIVAFAIWTATSIIMLLGMSGTDLLLRTLLPAIGLLILVFIVTACNDALTTDTTRTREPNSPGIRNITTGRSISTDASSDYPPSRFEDIKRSEIMTAFEQPREAPQPQVPPMPSNFSRPAVMTANVDATQTAAFAPAFSAVTATAAVSNVRKVDLGTQGVKGKRSLRDLKGGPAAGRGVKISISNPILEANGDQNPLNKIATISLEEAARSERERRANDLQRESALIAKRPAPQPPSMSTEEAMKRSVSLKRKEVASVSSQPPMPSMSSLEPMPMATTSSAQLSPGAEELRRRSPRQPPVDSQNRSMRPKSTVMASMPMPSAPSPTIPLPPPQLTQDQIDEQNLREEMDQMDQPQQMNFTIEKSREASDFIIQPAVFAPQRPARPENDLPAPPIGLDTSARRPEIRPSRQLPKTPTEPATEVVKSALMRRPTNGLPGNPRAMAMKNLADEANAGRQQTVMFMNNIVYDNPETVQDIINDASAKGQARRSTQSIVHRPRPIPRHLEKDRAIFPAEPSPNLAGHRRSKSGGSIIGRKSILLSNPGSPTQLPPLPLPPKNIGYKMERPSADRPQPNSTKSMTFDEKMTLLFPTPPSGEATARRRSSVPEMPTLPLDYMPIILSPIEGYDNRMSQSTNRTGRTSVKTENILEVDELPRRSGDHGESREQSMAEDVGSAWLPGLAGNSMVMSDAPMRPSTGASSMAGGRKRASSPVLPPIRDSTTTVSTSGRTHDDATTNWGSVHSPVVAVPIPASRQMARTTYINAERSGERGERGEVRPNNTNNQAPAAVLVNNPEPLLPLLPATTYNGGGRAISPLTSDEDDGRAQKKNEKRESQWHRRVGDNNTLSFSDRKERTRSRKMPPPTPLLLNPSSTKNPVIVKAAEPSPLESPEQALAFIQEQLRRYEEPNLAVTEETPTRRLALLDNLEREMDMQAGHWQEMQHDLRHDSLSSMQTLSPGAESRRQSVLSTHNIAVAVPQSQQQQQQQKEAVTIHIGADRRAARRSRIQSGTLGKTTTEGSVLPFGAASTAGSLRNGANKKKSFSNAVIDLGTLGSPTPPDSDEDDLDLRLHRPYDAVDVAFANSVVKKLSQKTATKPSLWTPTAKPAAMTTTTLLWTPAPATSSHESSVMFAAIAVGQLPAHSPNKKSMAAKKTLSGPLPIESVSLWTKNANYTTSHPGHGLWTAHMQTKPVQHAPIAAREPSDEELHMQQMQKMQELELEMAAMEASQEERRSSTTQKAPRPLTQRPPRRNKRVTMLPDILESPKPLPDKRGTLGIFQFPWGERSDTAKLPSLPTRGGAPFGAMPGTMASGGGQLNAAFEARARELEAAEYSSSFFDDYDDEEDYDDDEDQGFDDDASGSDDGFDENTLWEIASLLKTEQVPSKLSMFPPPLSSGSIVGDYMAEMPSENDFNRELESDDNDYKNGEYIDVDEILVDLEDGNRNDRNRDSQLWNDRQDAEKSTKRLSMAEPDEETWKNYDTVSQAATLRSKPRKSEPAQVETNQLWDRSASVKVIKTLPANLRSSLWEAAQQKKEAEKKAALQAKKQQSQNENKMWAPRTKKAGGAKTSKTQLFDKEAAAAAKMESTVIRTTDMEPAALSMPRTPRTPNHAPLEKLMSSSLWSSASGHKSQLWAPMPVPKIRAKGPLFDRDIAAVEKMRKPTRTTDKEPAAVKMPRTRRTHHAPLEKLVSSSLWSGASSNSNRSQLWAPMPVPKVRAKGPLFDRNVAVAEKLRKPIRTTTKEPAAINMPRTPRTPNHAPLEKLMSSSLWSSASGHTSQLWAPMPVPKVLANGHLFDRDVAAVEKLRRPIRTTAKEPVAVAMVRVPRSLSHLPVLRLESTSLWSATATSTHHVQVKTQYNWIMAKDPKSLPVIMDDTIPASNVGVKQKTWWEKMKAAAGLQTAPVAAVDTVKAAEAEIDSIRMALKTTPLLPVQQKHYIQRPVVSKSEWEDALNEAVAASYPWLQRRISATPSQWKAELDRAVASSYPFDSAHQHPVLAGSSASLPVTNDASKVHPVFFQPEEVKAPAEIVIQLAQSSPVMIQQHPVQQQMSEADAAYHAHIMAMENQALARLQALESGSTGVVLRY</sequence>
<comment type="caution">
    <text evidence="3">The sequence shown here is derived from an EMBL/GenBank/DDBJ whole genome shotgun (WGS) entry which is preliminary data.</text>
</comment>
<feature type="region of interest" description="Disordered" evidence="1">
    <location>
        <begin position="245"/>
        <end position="277"/>
    </location>
</feature>
<feature type="region of interest" description="Disordered" evidence="1">
    <location>
        <begin position="956"/>
        <end position="977"/>
    </location>
</feature>
<gene>
    <name evidence="3" type="ORF">SEUCBS140593_002960</name>
</gene>
<feature type="region of interest" description="Disordered" evidence="1">
    <location>
        <begin position="1524"/>
        <end position="1556"/>
    </location>
</feature>
<feature type="compositionally biased region" description="Low complexity" evidence="1">
    <location>
        <begin position="450"/>
        <end position="468"/>
    </location>
</feature>
<reference evidence="3 4" key="1">
    <citation type="submission" date="2024-01" db="EMBL/GenBank/DDBJ databases">
        <authorList>
            <person name="Allen C."/>
            <person name="Tagirdzhanova G."/>
        </authorList>
    </citation>
    <scope>NUCLEOTIDE SEQUENCE [LARGE SCALE GENOMIC DNA]</scope>
</reference>
<feature type="compositionally biased region" description="Pro residues" evidence="1">
    <location>
        <begin position="513"/>
        <end position="526"/>
    </location>
</feature>
<feature type="transmembrane region" description="Helical" evidence="2">
    <location>
        <begin position="12"/>
        <end position="34"/>
    </location>
</feature>
<feature type="transmembrane region" description="Helical" evidence="2">
    <location>
        <begin position="152"/>
        <end position="178"/>
    </location>
</feature>
<protein>
    <submittedName>
        <fullName evidence="3">Uncharacterized protein</fullName>
    </submittedName>
</protein>
<feature type="region of interest" description="Disordered" evidence="1">
    <location>
        <begin position="1186"/>
        <end position="1214"/>
    </location>
</feature>
<feature type="transmembrane region" description="Helical" evidence="2">
    <location>
        <begin position="190"/>
        <end position="210"/>
    </location>
</feature>
<evidence type="ECO:0000313" key="4">
    <source>
        <dbReference type="Proteomes" id="UP001642482"/>
    </source>
</evidence>
<feature type="compositionally biased region" description="Polar residues" evidence="1">
    <location>
        <begin position="1197"/>
        <end position="1209"/>
    </location>
</feature>
<feature type="compositionally biased region" description="Acidic residues" evidence="1">
    <location>
        <begin position="1528"/>
        <end position="1556"/>
    </location>
</feature>
<name>A0ABP0BAQ5_9PEZI</name>
<feature type="region of interest" description="Disordered" evidence="1">
    <location>
        <begin position="1735"/>
        <end position="1759"/>
    </location>
</feature>
<feature type="region of interest" description="Disordered" evidence="1">
    <location>
        <begin position="728"/>
        <end position="770"/>
    </location>
</feature>
<feature type="compositionally biased region" description="Polar residues" evidence="1">
    <location>
        <begin position="259"/>
        <end position="271"/>
    </location>
</feature>
<feature type="region of interest" description="Disordered" evidence="1">
    <location>
        <begin position="574"/>
        <end position="593"/>
    </location>
</feature>
<feature type="transmembrane region" description="Helical" evidence="2">
    <location>
        <begin position="113"/>
        <end position="132"/>
    </location>
</feature>
<keyword evidence="2" id="KW-1133">Transmembrane helix</keyword>
<feature type="compositionally biased region" description="Basic and acidic residues" evidence="1">
    <location>
        <begin position="402"/>
        <end position="415"/>
    </location>
</feature>
<keyword evidence="4" id="KW-1185">Reference proteome</keyword>
<feature type="compositionally biased region" description="Basic and acidic residues" evidence="1">
    <location>
        <begin position="1014"/>
        <end position="1032"/>
    </location>
</feature>
<evidence type="ECO:0000256" key="1">
    <source>
        <dbReference type="SAM" id="MobiDB-lite"/>
    </source>
</evidence>
<evidence type="ECO:0000256" key="2">
    <source>
        <dbReference type="SAM" id="Phobius"/>
    </source>
</evidence>
<evidence type="ECO:0000313" key="3">
    <source>
        <dbReference type="EMBL" id="CAK7216702.1"/>
    </source>
</evidence>
<feature type="transmembrane region" description="Helical" evidence="2">
    <location>
        <begin position="217"/>
        <end position="237"/>
    </location>
</feature>
<accession>A0ABP0BAQ5</accession>
<keyword evidence="2" id="KW-0812">Transmembrane</keyword>